<evidence type="ECO:0000259" key="1">
    <source>
        <dbReference type="PROSITE" id="PS50995"/>
    </source>
</evidence>
<dbReference type="EMBL" id="BAAAOH010000001">
    <property type="protein sequence ID" value="GAA1996927.1"/>
    <property type="molecule type" value="Genomic_DNA"/>
</dbReference>
<organism evidence="2 3">
    <name type="scientific">Microbacterium pumilum</name>
    <dbReference type="NCBI Taxonomy" id="344165"/>
    <lineage>
        <taxon>Bacteria</taxon>
        <taxon>Bacillati</taxon>
        <taxon>Actinomycetota</taxon>
        <taxon>Actinomycetes</taxon>
        <taxon>Micrococcales</taxon>
        <taxon>Microbacteriaceae</taxon>
        <taxon>Microbacterium</taxon>
    </lineage>
</organism>
<evidence type="ECO:0000313" key="2">
    <source>
        <dbReference type="EMBL" id="GAA1996927.1"/>
    </source>
</evidence>
<name>A0ABP5EEW4_9MICO</name>
<comment type="caution">
    <text evidence="2">The sequence shown here is derived from an EMBL/GenBank/DDBJ whole genome shotgun (WGS) entry which is preliminary data.</text>
</comment>
<dbReference type="PROSITE" id="PS50995">
    <property type="entry name" value="HTH_MARR_2"/>
    <property type="match status" value="1"/>
</dbReference>
<dbReference type="InterPro" id="IPR036388">
    <property type="entry name" value="WH-like_DNA-bd_sf"/>
</dbReference>
<dbReference type="SUPFAM" id="SSF46785">
    <property type="entry name" value="Winged helix' DNA-binding domain"/>
    <property type="match status" value="1"/>
</dbReference>
<evidence type="ECO:0000313" key="3">
    <source>
        <dbReference type="Proteomes" id="UP001500326"/>
    </source>
</evidence>
<dbReference type="Gene3D" id="1.10.10.10">
    <property type="entry name" value="Winged helix-like DNA-binding domain superfamily/Winged helix DNA-binding domain"/>
    <property type="match status" value="1"/>
</dbReference>
<sequence>MVIMVVDVVDAMRDEWGAILPGVDTSPLDIFGRLRRIYVLLQTESDRVLAVHDISRADFDIVSTLQRHQRSLTPTEIATTTLTSAAGTTKRLHRLVKIGLVTREPNPGDGRGSLISLTQRGVDIIPPILEGLSSLEHTLLAGMSAAQQRQATSALRFILGKLDDAADPPSSGPSALLNAS</sequence>
<dbReference type="Pfam" id="PF12802">
    <property type="entry name" value="MarR_2"/>
    <property type="match status" value="1"/>
</dbReference>
<reference evidence="3" key="1">
    <citation type="journal article" date="2019" name="Int. J. Syst. Evol. Microbiol.">
        <title>The Global Catalogue of Microorganisms (GCM) 10K type strain sequencing project: providing services to taxonomists for standard genome sequencing and annotation.</title>
        <authorList>
            <consortium name="The Broad Institute Genomics Platform"/>
            <consortium name="The Broad Institute Genome Sequencing Center for Infectious Disease"/>
            <person name="Wu L."/>
            <person name="Ma J."/>
        </authorList>
    </citation>
    <scope>NUCLEOTIDE SEQUENCE [LARGE SCALE GENOMIC DNA]</scope>
    <source>
        <strain evidence="3">JCM 14902</strain>
    </source>
</reference>
<keyword evidence="3" id="KW-1185">Reference proteome</keyword>
<dbReference type="Proteomes" id="UP001500326">
    <property type="component" value="Unassembled WGS sequence"/>
</dbReference>
<dbReference type="PANTHER" id="PTHR33164:SF104">
    <property type="entry name" value="TRANSCRIPTIONAL REGULATORY PROTEIN"/>
    <property type="match status" value="1"/>
</dbReference>
<feature type="domain" description="HTH marR-type" evidence="1">
    <location>
        <begin position="27"/>
        <end position="164"/>
    </location>
</feature>
<dbReference type="InterPro" id="IPR036390">
    <property type="entry name" value="WH_DNA-bd_sf"/>
</dbReference>
<accession>A0ABP5EEW4</accession>
<dbReference type="InterPro" id="IPR039422">
    <property type="entry name" value="MarR/SlyA-like"/>
</dbReference>
<protein>
    <submittedName>
        <fullName evidence="2">MarR family transcriptional regulator</fullName>
    </submittedName>
</protein>
<gene>
    <name evidence="2" type="ORF">GCM10009777_37430</name>
</gene>
<dbReference type="PANTHER" id="PTHR33164">
    <property type="entry name" value="TRANSCRIPTIONAL REGULATOR, MARR FAMILY"/>
    <property type="match status" value="1"/>
</dbReference>
<dbReference type="InterPro" id="IPR000835">
    <property type="entry name" value="HTH_MarR-typ"/>
</dbReference>
<proteinExistence type="predicted"/>
<dbReference type="SMART" id="SM00347">
    <property type="entry name" value="HTH_MARR"/>
    <property type="match status" value="1"/>
</dbReference>